<evidence type="ECO:0000259" key="2">
    <source>
        <dbReference type="SMART" id="SM01373"/>
    </source>
</evidence>
<name>A0A317VPN0_9EURO</name>
<evidence type="ECO:0000313" key="3">
    <source>
        <dbReference type="EMBL" id="PWY76306.1"/>
    </source>
</evidence>
<dbReference type="AlphaFoldDB" id="A0A317VPN0"/>
<feature type="domain" description="MAGE" evidence="2">
    <location>
        <begin position="239"/>
        <end position="431"/>
    </location>
</feature>
<organism evidence="3 4">
    <name type="scientific">Aspergillus heteromorphus CBS 117.55</name>
    <dbReference type="NCBI Taxonomy" id="1448321"/>
    <lineage>
        <taxon>Eukaryota</taxon>
        <taxon>Fungi</taxon>
        <taxon>Dikarya</taxon>
        <taxon>Ascomycota</taxon>
        <taxon>Pezizomycotina</taxon>
        <taxon>Eurotiomycetes</taxon>
        <taxon>Eurotiomycetidae</taxon>
        <taxon>Eurotiales</taxon>
        <taxon>Aspergillaceae</taxon>
        <taxon>Aspergillus</taxon>
        <taxon>Aspergillus subgen. Circumdati</taxon>
    </lineage>
</organism>
<dbReference type="PANTHER" id="PTHR11736:SF14">
    <property type="entry name" value="NSE3 HOMOLOG, SMC5-SMC6 COMPLEX COMPONENT"/>
    <property type="match status" value="1"/>
</dbReference>
<feature type="region of interest" description="Disordered" evidence="1">
    <location>
        <begin position="174"/>
        <end position="231"/>
    </location>
</feature>
<dbReference type="VEuPathDB" id="FungiDB:BO70DRAFT_388628"/>
<comment type="caution">
    <text evidence="3">The sequence shown here is derived from an EMBL/GenBank/DDBJ whole genome shotgun (WGS) entry which is preliminary data.</text>
</comment>
<protein>
    <submittedName>
        <fullName evidence="3">MAGE-domain-containing protein</fullName>
    </submittedName>
</protein>
<dbReference type="GO" id="GO:0005634">
    <property type="term" value="C:nucleus"/>
    <property type="evidence" value="ECO:0007669"/>
    <property type="project" value="TreeGrafter"/>
</dbReference>
<evidence type="ECO:0000313" key="4">
    <source>
        <dbReference type="Proteomes" id="UP000247233"/>
    </source>
</evidence>
<dbReference type="Proteomes" id="UP000247233">
    <property type="component" value="Unassembled WGS sequence"/>
</dbReference>
<keyword evidence="4" id="KW-1185">Reference proteome</keyword>
<dbReference type="GO" id="GO:0006281">
    <property type="term" value="P:DNA repair"/>
    <property type="evidence" value="ECO:0007669"/>
    <property type="project" value="TreeGrafter"/>
</dbReference>
<dbReference type="PANTHER" id="PTHR11736">
    <property type="entry name" value="MELANOMA-ASSOCIATED ANTIGEN MAGE ANTIGEN"/>
    <property type="match status" value="1"/>
</dbReference>
<dbReference type="RefSeq" id="XP_025397670.1">
    <property type="nucleotide sequence ID" value="XM_025545996.1"/>
</dbReference>
<dbReference type="InterPro" id="IPR002190">
    <property type="entry name" value="MHD_dom"/>
</dbReference>
<accession>A0A317VPN0</accession>
<dbReference type="GeneID" id="37068233"/>
<feature type="compositionally biased region" description="Gly residues" evidence="1">
    <location>
        <begin position="470"/>
        <end position="481"/>
    </location>
</feature>
<dbReference type="STRING" id="1448321.A0A317VPN0"/>
<feature type="region of interest" description="Disordered" evidence="1">
    <location>
        <begin position="461"/>
        <end position="511"/>
    </location>
</feature>
<dbReference type="Gene3D" id="1.10.10.1200">
    <property type="entry name" value="MAGE homology domain, winged helix WH1 motif"/>
    <property type="match status" value="1"/>
</dbReference>
<dbReference type="OrthoDB" id="205198at2759"/>
<dbReference type="Gene3D" id="1.10.10.1210">
    <property type="entry name" value="MAGE homology domain, winged helix WH2 motif"/>
    <property type="match status" value="1"/>
</dbReference>
<dbReference type="Pfam" id="PF01454">
    <property type="entry name" value="MAGE"/>
    <property type="match status" value="1"/>
</dbReference>
<proteinExistence type="predicted"/>
<gene>
    <name evidence="3" type="ORF">BO70DRAFT_388628</name>
</gene>
<dbReference type="InterPro" id="IPR037445">
    <property type="entry name" value="MAGE"/>
</dbReference>
<dbReference type="InterPro" id="IPR041898">
    <property type="entry name" value="MAGE_WH1"/>
</dbReference>
<dbReference type="InterPro" id="IPR041899">
    <property type="entry name" value="MAGE_WH2"/>
</dbReference>
<feature type="compositionally biased region" description="Acidic residues" evidence="1">
    <location>
        <begin position="212"/>
        <end position="222"/>
    </location>
</feature>
<evidence type="ECO:0000256" key="1">
    <source>
        <dbReference type="SAM" id="MobiDB-lite"/>
    </source>
</evidence>
<dbReference type="EMBL" id="MSFL01000020">
    <property type="protein sequence ID" value="PWY76306.1"/>
    <property type="molecule type" value="Genomic_DNA"/>
</dbReference>
<dbReference type="SMART" id="SM01373">
    <property type="entry name" value="MAGE"/>
    <property type="match status" value="1"/>
</dbReference>
<feature type="compositionally biased region" description="Basic and acidic residues" evidence="1">
    <location>
        <begin position="501"/>
        <end position="511"/>
    </location>
</feature>
<sequence length="511" mass="56657">MPHAENTMGENSMNGETVHSHFLEHLASYPVVSDSITVIKTNKYGAKYLQYADQGYVNIAKPVLPYFSKPYGYVAPYVARADSIGDKGLTKVDETFPFIQQDTDTLKGTIRDGIFLPVRFAADLKDHVLGTYGSEYKECGGDGVVASGKALITTGFILSQESLEYLSSLLRAKKAQAKEPPEPEPESSSDDGAPPATQVQRRRLTQNAPSSDSDDDDDDHSEAEDTRAPTSLDVMVKKMVRLALASEYARQPIRRTDISAKVLGEQGARQFKTVFEDAQRVLRVKFGMEMTELPVKEKVTITQRRAAQKVEKPSSSNKSWILSSILPPEYRKPEILPPTKAPLEGTYTGLYSFIIAVILLNGGAIQEQKLDRYLKRTNAETYTPIDRTDRFLQRLCREGYLVRNREVDGGEEVIEYILGPRGKIEVGAQGVAGLVREVYGRSGDGERDQELEIRLARSLGFELPEQTAGGQEGEGQGQGGDGDGDGDEDGEQRQGRRQRQRREQPTRRTGE</sequence>
<reference evidence="3 4" key="1">
    <citation type="submission" date="2016-12" db="EMBL/GenBank/DDBJ databases">
        <title>The genomes of Aspergillus section Nigri reveals drivers in fungal speciation.</title>
        <authorList>
            <consortium name="DOE Joint Genome Institute"/>
            <person name="Vesth T.C."/>
            <person name="Nybo J."/>
            <person name="Theobald S."/>
            <person name="Brandl J."/>
            <person name="Frisvad J.C."/>
            <person name="Nielsen K.F."/>
            <person name="Lyhne E.K."/>
            <person name="Kogle M.E."/>
            <person name="Kuo A."/>
            <person name="Riley R."/>
            <person name="Clum A."/>
            <person name="Nolan M."/>
            <person name="Lipzen A."/>
            <person name="Salamov A."/>
            <person name="Henrissat B."/>
            <person name="Wiebenga A."/>
            <person name="De Vries R.P."/>
            <person name="Grigoriev I.V."/>
            <person name="Mortensen U.H."/>
            <person name="Andersen M.R."/>
            <person name="Baker S.E."/>
        </authorList>
    </citation>
    <scope>NUCLEOTIDE SEQUENCE [LARGE SCALE GENOMIC DNA]</scope>
    <source>
        <strain evidence="3 4">CBS 117.55</strain>
    </source>
</reference>